<feature type="compositionally biased region" description="Polar residues" evidence="1">
    <location>
        <begin position="186"/>
        <end position="200"/>
    </location>
</feature>
<proteinExistence type="predicted"/>
<dbReference type="KEGG" id="cip:FZC35_01805"/>
<sequence length="275" mass="29859">MSKYLALFLLGAKIYGMNSEHSVQDGTDESGFYYQNASSTAIGIEEACKEEKEFTPGPKSETEASMLGSIICDEEHQAISSRRGSVAHSAITLISAIENPDQVTQEQRSNAASTIQIEFDLEEKAQIDEQNRQLAESFRDVSDAVEGAQDELNKTANSVRSILKPQASLRMSVGSPQTLAREESNPSKSHSHISQASTAMTEVECNERGCTNKIRIKPSIKVNPNLRVVCENGKCSLKSPISVVSAKQIMPKADLKVSGSFGCCGGTKKNPNKRK</sequence>
<name>A0A5C0UGE6_9PROT</name>
<organism evidence="2 3">
    <name type="scientific">Candidatus Cytomitobacter indipagum</name>
    <dbReference type="NCBI Taxonomy" id="2601575"/>
    <lineage>
        <taxon>Bacteria</taxon>
        <taxon>Pseudomonadati</taxon>
        <taxon>Pseudomonadota</taxon>
        <taxon>Alphaproteobacteria</taxon>
        <taxon>Holosporales</taxon>
        <taxon>Holosporaceae</taxon>
        <taxon>Candidatus Cytomitobacter</taxon>
    </lineage>
</organism>
<accession>A0A5C0UGE6</accession>
<dbReference type="EMBL" id="CP043315">
    <property type="protein sequence ID" value="QEK38104.1"/>
    <property type="molecule type" value="Genomic_DNA"/>
</dbReference>
<dbReference type="RefSeq" id="WP_148980951.1">
    <property type="nucleotide sequence ID" value="NZ_CP043315.1"/>
</dbReference>
<gene>
    <name evidence="2" type="ORF">FZC35_01805</name>
</gene>
<feature type="region of interest" description="Disordered" evidence="1">
    <location>
        <begin position="170"/>
        <end position="200"/>
    </location>
</feature>
<dbReference type="AlphaFoldDB" id="A0A5C0UGE6"/>
<reference evidence="2 3" key="1">
    <citation type="submission" date="2019-08" db="EMBL/GenBank/DDBJ databases">
        <title>Highly reduced genomes of protist endosymbionts show evolutionary convergence.</title>
        <authorList>
            <person name="George E."/>
            <person name="Husnik F."/>
            <person name="Tashyreva D."/>
            <person name="Prokopchuk G."/>
            <person name="Horak A."/>
            <person name="Kwong W.K."/>
            <person name="Lukes J."/>
            <person name="Keeling P.J."/>
        </authorList>
    </citation>
    <scope>NUCLEOTIDE SEQUENCE [LARGE SCALE GENOMIC DNA]</scope>
    <source>
        <strain evidence="2">1605</strain>
    </source>
</reference>
<protein>
    <submittedName>
        <fullName evidence="2">Uncharacterized protein</fullName>
    </submittedName>
</protein>
<keyword evidence="3" id="KW-1185">Reference proteome</keyword>
<evidence type="ECO:0000313" key="3">
    <source>
        <dbReference type="Proteomes" id="UP000325155"/>
    </source>
</evidence>
<evidence type="ECO:0000313" key="2">
    <source>
        <dbReference type="EMBL" id="QEK38104.1"/>
    </source>
</evidence>
<evidence type="ECO:0000256" key="1">
    <source>
        <dbReference type="SAM" id="MobiDB-lite"/>
    </source>
</evidence>
<dbReference type="Proteomes" id="UP000325155">
    <property type="component" value="Chromosome"/>
</dbReference>